<dbReference type="InterPro" id="IPR018060">
    <property type="entry name" value="HTH_AraC"/>
</dbReference>
<dbReference type="Gene3D" id="1.10.10.60">
    <property type="entry name" value="Homeodomain-like"/>
    <property type="match status" value="1"/>
</dbReference>
<comment type="caution">
    <text evidence="5">The sequence shown here is derived from an EMBL/GenBank/DDBJ whole genome shotgun (WGS) entry which is preliminary data.</text>
</comment>
<dbReference type="SMART" id="SM00342">
    <property type="entry name" value="HTH_ARAC"/>
    <property type="match status" value="1"/>
</dbReference>
<sequence>MKISLTDKQGSGILLGLARAIGARVQGRFVYIPEDKGGGYLSGFAWGTDLRMMVRNYHLNEEILIERTNELAEGQDDIIFLLSGIFPASADQEKQLLPEQTNVFICAHAVSSVLNMPSNTSFRSVTIAASRQYLQKLFGNLSHPLVVSILEARENFAFETGISPAMIKTASEILELPVPESLESHYCKLKCEELLCHIFGLLLQRDSVPASNMHIEDIKAIYAIKLHLQSHLSEPPDIATQAREAGMSEPKLRKLFRQTFGKSVFEYYQSARMQEAARLLKEKRLSVSEVGFQLGFTNLSHFSRVFEQHIGEKPKRYSVEKGMGG</sequence>
<evidence type="ECO:0000313" key="6">
    <source>
        <dbReference type="Proteomes" id="UP000680038"/>
    </source>
</evidence>
<dbReference type="PRINTS" id="PR00032">
    <property type="entry name" value="HTHARAC"/>
</dbReference>
<protein>
    <submittedName>
        <fullName evidence="5">HTH-type transcriptional activator RhaR</fullName>
    </submittedName>
</protein>
<dbReference type="RefSeq" id="WP_215239478.1">
    <property type="nucleotide sequence ID" value="NZ_CAJRAF010000002.1"/>
</dbReference>
<dbReference type="InterPro" id="IPR009057">
    <property type="entry name" value="Homeodomain-like_sf"/>
</dbReference>
<keyword evidence="1" id="KW-0805">Transcription regulation</keyword>
<keyword evidence="3" id="KW-0804">Transcription</keyword>
<evidence type="ECO:0000256" key="2">
    <source>
        <dbReference type="ARBA" id="ARBA00023125"/>
    </source>
</evidence>
<proteinExistence type="predicted"/>
<dbReference type="PROSITE" id="PS01124">
    <property type="entry name" value="HTH_ARAC_FAMILY_2"/>
    <property type="match status" value="1"/>
</dbReference>
<gene>
    <name evidence="5" type="primary">rhaR_11</name>
    <name evidence="5" type="ORF">DYBT9275_02919</name>
</gene>
<reference evidence="5" key="1">
    <citation type="submission" date="2021-04" db="EMBL/GenBank/DDBJ databases">
        <authorList>
            <person name="Rodrigo-Torres L."/>
            <person name="Arahal R. D."/>
            <person name="Lucena T."/>
        </authorList>
    </citation>
    <scope>NUCLEOTIDE SEQUENCE</scope>
    <source>
        <strain evidence="5">CECT 9275</strain>
    </source>
</reference>
<dbReference type="PANTHER" id="PTHR47893">
    <property type="entry name" value="REGULATORY PROTEIN PCHR"/>
    <property type="match status" value="1"/>
</dbReference>
<name>A0A916JDX8_9BACT</name>
<evidence type="ECO:0000256" key="3">
    <source>
        <dbReference type="ARBA" id="ARBA00023163"/>
    </source>
</evidence>
<keyword evidence="2" id="KW-0238">DNA-binding</keyword>
<keyword evidence="6" id="KW-1185">Reference proteome</keyword>
<dbReference type="Proteomes" id="UP000680038">
    <property type="component" value="Unassembled WGS sequence"/>
</dbReference>
<dbReference type="InterPro" id="IPR020449">
    <property type="entry name" value="Tscrpt_reg_AraC-type_HTH"/>
</dbReference>
<dbReference type="EMBL" id="CAJRAF010000002">
    <property type="protein sequence ID" value="CAG5002565.1"/>
    <property type="molecule type" value="Genomic_DNA"/>
</dbReference>
<organism evidence="5 6">
    <name type="scientific">Dyadobacter helix</name>
    <dbReference type="NCBI Taxonomy" id="2822344"/>
    <lineage>
        <taxon>Bacteria</taxon>
        <taxon>Pseudomonadati</taxon>
        <taxon>Bacteroidota</taxon>
        <taxon>Cytophagia</taxon>
        <taxon>Cytophagales</taxon>
        <taxon>Spirosomataceae</taxon>
        <taxon>Dyadobacter</taxon>
    </lineage>
</organism>
<dbReference type="GO" id="GO:0003700">
    <property type="term" value="F:DNA-binding transcription factor activity"/>
    <property type="evidence" value="ECO:0007669"/>
    <property type="project" value="InterPro"/>
</dbReference>
<dbReference type="SUPFAM" id="SSF46689">
    <property type="entry name" value="Homeodomain-like"/>
    <property type="match status" value="2"/>
</dbReference>
<dbReference type="Pfam" id="PF12833">
    <property type="entry name" value="HTH_18"/>
    <property type="match status" value="1"/>
</dbReference>
<evidence type="ECO:0000313" key="5">
    <source>
        <dbReference type="EMBL" id="CAG5002565.1"/>
    </source>
</evidence>
<feature type="domain" description="HTH araC/xylS-type" evidence="4">
    <location>
        <begin position="222"/>
        <end position="320"/>
    </location>
</feature>
<dbReference type="AlphaFoldDB" id="A0A916JDX8"/>
<dbReference type="InterPro" id="IPR018062">
    <property type="entry name" value="HTH_AraC-typ_CS"/>
</dbReference>
<accession>A0A916JDX8</accession>
<dbReference type="GO" id="GO:0043565">
    <property type="term" value="F:sequence-specific DNA binding"/>
    <property type="evidence" value="ECO:0007669"/>
    <property type="project" value="InterPro"/>
</dbReference>
<dbReference type="PANTHER" id="PTHR47893:SF1">
    <property type="entry name" value="REGULATORY PROTEIN PCHR"/>
    <property type="match status" value="1"/>
</dbReference>
<evidence type="ECO:0000259" key="4">
    <source>
        <dbReference type="PROSITE" id="PS01124"/>
    </source>
</evidence>
<dbReference type="InterPro" id="IPR053142">
    <property type="entry name" value="PchR_regulatory_protein"/>
</dbReference>
<dbReference type="PROSITE" id="PS00041">
    <property type="entry name" value="HTH_ARAC_FAMILY_1"/>
    <property type="match status" value="1"/>
</dbReference>
<evidence type="ECO:0000256" key="1">
    <source>
        <dbReference type="ARBA" id="ARBA00023015"/>
    </source>
</evidence>